<dbReference type="EMBL" id="JAEMUK010000002">
    <property type="protein sequence ID" value="MBJ7542214.1"/>
    <property type="molecule type" value="Genomic_DNA"/>
</dbReference>
<dbReference type="Gene3D" id="3.40.50.10610">
    <property type="entry name" value="ABC-type transport auxiliary lipoprotein component"/>
    <property type="match status" value="1"/>
</dbReference>
<name>A0A8I1KIX7_9HYPH</name>
<reference evidence="3 4" key="1">
    <citation type="submission" date="2020-12" db="EMBL/GenBank/DDBJ databases">
        <title>Revised draft genomes of Rhodomicrobium vannielii ATCC 17100 and Rhodomicrobium udaipurense JA643.</title>
        <authorList>
            <person name="Conners E.M."/>
            <person name="Davenport E.J."/>
            <person name="Bose A."/>
        </authorList>
    </citation>
    <scope>NUCLEOTIDE SEQUENCE [LARGE SCALE GENOMIC DNA]</scope>
    <source>
        <strain evidence="3 4">JA643</strain>
    </source>
</reference>
<dbReference type="Pfam" id="PF03886">
    <property type="entry name" value="ABC_trans_aux"/>
    <property type="match status" value="1"/>
</dbReference>
<dbReference type="RefSeq" id="WP_037240766.1">
    <property type="nucleotide sequence ID" value="NZ_JAEMUK010000002.1"/>
</dbReference>
<accession>A0A8I1KIX7</accession>
<keyword evidence="4" id="KW-1185">Reference proteome</keyword>
<proteinExistence type="predicted"/>
<evidence type="ECO:0000313" key="4">
    <source>
        <dbReference type="Proteomes" id="UP000623250"/>
    </source>
</evidence>
<evidence type="ECO:0000313" key="3">
    <source>
        <dbReference type="EMBL" id="MBJ7542214.1"/>
    </source>
</evidence>
<dbReference type="PROSITE" id="PS51257">
    <property type="entry name" value="PROKAR_LIPOPROTEIN"/>
    <property type="match status" value="1"/>
</dbReference>
<dbReference type="AlphaFoldDB" id="A0A8I1KIX7"/>
<organism evidence="3 4">
    <name type="scientific">Rhodomicrobium udaipurense</name>
    <dbReference type="NCBI Taxonomy" id="1202716"/>
    <lineage>
        <taxon>Bacteria</taxon>
        <taxon>Pseudomonadati</taxon>
        <taxon>Pseudomonadota</taxon>
        <taxon>Alphaproteobacteria</taxon>
        <taxon>Hyphomicrobiales</taxon>
        <taxon>Hyphomicrobiaceae</taxon>
        <taxon>Rhodomicrobium</taxon>
    </lineage>
</organism>
<sequence>MRLMRKIAAIVAAGMLGGCAMGGLVGASAPATFDLEAPQVERMRARGIQITVYPPVAVKTIDTVEILVKGANGRVAYFSGAAWGDRLPALFQARLVETLANSGAFRAVLTNQDRVTGDLSLAIEIRDFQVDATSGAPEAVVDVYVKLVDERTSSIITTKRFHARVAAAAPDPNAGIHALNTAFQQVAAEITTWVARRG</sequence>
<dbReference type="Proteomes" id="UP000623250">
    <property type="component" value="Unassembled WGS sequence"/>
</dbReference>
<evidence type="ECO:0000256" key="1">
    <source>
        <dbReference type="SAM" id="SignalP"/>
    </source>
</evidence>
<feature type="chain" id="PRO_5034690691" evidence="1">
    <location>
        <begin position="23"/>
        <end position="198"/>
    </location>
</feature>
<dbReference type="SUPFAM" id="SSF159594">
    <property type="entry name" value="XCC0632-like"/>
    <property type="match status" value="1"/>
</dbReference>
<feature type="domain" description="ABC-type transport auxiliary lipoprotein component" evidence="2">
    <location>
        <begin position="42"/>
        <end position="190"/>
    </location>
</feature>
<keyword evidence="1" id="KW-0732">Signal</keyword>
<comment type="caution">
    <text evidence="3">The sequence shown here is derived from an EMBL/GenBank/DDBJ whole genome shotgun (WGS) entry which is preliminary data.</text>
</comment>
<evidence type="ECO:0000259" key="2">
    <source>
        <dbReference type="Pfam" id="PF03886"/>
    </source>
</evidence>
<protein>
    <submittedName>
        <fullName evidence="3">Membrane integrity-associated transporter subunit PqiC</fullName>
    </submittedName>
</protein>
<gene>
    <name evidence="3" type="ORF">JDN41_01415</name>
</gene>
<dbReference type="InterPro" id="IPR005586">
    <property type="entry name" value="ABC_trans_aux"/>
</dbReference>
<feature type="signal peptide" evidence="1">
    <location>
        <begin position="1"/>
        <end position="22"/>
    </location>
</feature>